<dbReference type="InterPro" id="IPR003593">
    <property type="entry name" value="AAA+_ATPase"/>
</dbReference>
<gene>
    <name evidence="6" type="ORF">AM592_21450</name>
</gene>
<dbReference type="RefSeq" id="WP_053605667.1">
    <property type="nucleotide sequence ID" value="NZ_CP012600.1"/>
</dbReference>
<dbReference type="PANTHER" id="PTHR43335">
    <property type="entry name" value="ABC TRANSPORTER, ATP-BINDING PROTEIN"/>
    <property type="match status" value="1"/>
</dbReference>
<dbReference type="GO" id="GO:0005524">
    <property type="term" value="F:ATP binding"/>
    <property type="evidence" value="ECO:0007669"/>
    <property type="project" value="UniProtKB-KW"/>
</dbReference>
<dbReference type="EMBL" id="CP012600">
    <property type="protein sequence ID" value="ALC83794.1"/>
    <property type="molecule type" value="Genomic_DNA"/>
</dbReference>
<keyword evidence="4 6" id="KW-0067">ATP-binding</keyword>
<accession>A0A0M5JCN3</accession>
<keyword evidence="2" id="KW-0813">Transport</keyword>
<evidence type="ECO:0000256" key="4">
    <source>
        <dbReference type="ARBA" id="ARBA00022840"/>
    </source>
</evidence>
<evidence type="ECO:0000256" key="1">
    <source>
        <dbReference type="ARBA" id="ARBA00005417"/>
    </source>
</evidence>
<dbReference type="InterPro" id="IPR017871">
    <property type="entry name" value="ABC_transporter-like_CS"/>
</dbReference>
<dbReference type="Pfam" id="PF00005">
    <property type="entry name" value="ABC_tran"/>
    <property type="match status" value="1"/>
</dbReference>
<proteinExistence type="inferred from homology"/>
<reference evidence="6 7" key="2">
    <citation type="journal article" date="2016" name="Int. J. Syst. Evol. Microbiol.">
        <title>Bacillus gobiensis sp. nov., isolated from a soil sample.</title>
        <authorList>
            <person name="Liu B."/>
            <person name="Liu G.H."/>
            <person name="Cetin S."/>
            <person name="Schumann P."/>
            <person name="Pan Z.Z."/>
            <person name="Chen Q.Q."/>
        </authorList>
    </citation>
    <scope>NUCLEOTIDE SEQUENCE [LARGE SCALE GENOMIC DNA]</scope>
    <source>
        <strain evidence="6 7">FJAT-4402</strain>
    </source>
</reference>
<reference evidence="7" key="1">
    <citation type="submission" date="2015-08" db="EMBL/GenBank/DDBJ databases">
        <title>Genome sequencing project for genomic taxonomy and phylogenomics of Bacillus-like bacteria.</title>
        <authorList>
            <person name="Liu B."/>
            <person name="Wang J."/>
            <person name="Zhu Y."/>
            <person name="Liu G."/>
            <person name="Chen Q."/>
            <person name="Chen Z."/>
            <person name="Lan J."/>
            <person name="Che J."/>
            <person name="Ge C."/>
            <person name="Shi H."/>
            <person name="Pan Z."/>
            <person name="Liu X."/>
        </authorList>
    </citation>
    <scope>NUCLEOTIDE SEQUENCE [LARGE SCALE GENOMIC DNA]</scope>
    <source>
        <strain evidence="7">FJAT-4402</strain>
    </source>
</reference>
<dbReference type="OrthoDB" id="9804819at2"/>
<dbReference type="SUPFAM" id="SSF52540">
    <property type="entry name" value="P-loop containing nucleoside triphosphate hydrolases"/>
    <property type="match status" value="1"/>
</dbReference>
<dbReference type="STRING" id="1441095.AM592_21450"/>
<dbReference type="SMART" id="SM00382">
    <property type="entry name" value="AAA"/>
    <property type="match status" value="1"/>
</dbReference>
<dbReference type="Proteomes" id="UP000067625">
    <property type="component" value="Chromosome"/>
</dbReference>
<dbReference type="InterPro" id="IPR027417">
    <property type="entry name" value="P-loop_NTPase"/>
</dbReference>
<dbReference type="GO" id="GO:0016887">
    <property type="term" value="F:ATP hydrolysis activity"/>
    <property type="evidence" value="ECO:0007669"/>
    <property type="project" value="InterPro"/>
</dbReference>
<evidence type="ECO:0000259" key="5">
    <source>
        <dbReference type="PROSITE" id="PS50893"/>
    </source>
</evidence>
<dbReference type="PROSITE" id="PS00211">
    <property type="entry name" value="ABC_TRANSPORTER_1"/>
    <property type="match status" value="1"/>
</dbReference>
<dbReference type="AlphaFoldDB" id="A0A0M5JCN3"/>
<keyword evidence="3" id="KW-0547">Nucleotide-binding</keyword>
<protein>
    <submittedName>
        <fullName evidence="6">ABC transporter ATP-binding protein</fullName>
    </submittedName>
</protein>
<dbReference type="Gene3D" id="3.40.50.300">
    <property type="entry name" value="P-loop containing nucleotide triphosphate hydrolases"/>
    <property type="match status" value="1"/>
</dbReference>
<dbReference type="InterPro" id="IPR003439">
    <property type="entry name" value="ABC_transporter-like_ATP-bd"/>
</dbReference>
<name>A0A0M5JCN3_9BACI</name>
<sequence>MTIKPVLTVNNIHKKIGKKKILEEISLDVYPGEIVGLLGPNGSGKTTLIKIIVGLMEKNEGTILINGFPLNQEFEEAIRFVGAIIENPEFYQNMTGYENLQQYAEMAGNISKTRIDEVVERVGLSHAIDDKVKAYSLGMRQRLGIAQGILHSPSLLILDEPTNGLDPAGMKDFREHIKELAKRENVAILIASHLLSEVEELCDRVIIIQNGKIKSTVSLSENLETELTLRMELRPQENALSWLSGQGFEAEANGDFLLVKVKKEQVPDLCRRMSIDGIDIFSVIPVKRSLEESFIDWTTENVMREREGEEYEQTDSK</sequence>
<feature type="domain" description="ABC transporter" evidence="5">
    <location>
        <begin position="7"/>
        <end position="235"/>
    </location>
</feature>
<evidence type="ECO:0000313" key="7">
    <source>
        <dbReference type="Proteomes" id="UP000067625"/>
    </source>
</evidence>
<dbReference type="PATRIC" id="fig|1441095.3.peg.4752"/>
<keyword evidence="7" id="KW-1185">Reference proteome</keyword>
<evidence type="ECO:0000256" key="3">
    <source>
        <dbReference type="ARBA" id="ARBA00022741"/>
    </source>
</evidence>
<dbReference type="PROSITE" id="PS50893">
    <property type="entry name" value="ABC_TRANSPORTER_2"/>
    <property type="match status" value="1"/>
</dbReference>
<dbReference type="PANTHER" id="PTHR43335:SF4">
    <property type="entry name" value="ABC TRANSPORTER, ATP-BINDING PROTEIN"/>
    <property type="match status" value="1"/>
</dbReference>
<comment type="similarity">
    <text evidence="1">Belongs to the ABC transporter superfamily.</text>
</comment>
<evidence type="ECO:0000256" key="2">
    <source>
        <dbReference type="ARBA" id="ARBA00022448"/>
    </source>
</evidence>
<organism evidence="6 7">
    <name type="scientific">Bacillus gobiensis</name>
    <dbReference type="NCBI Taxonomy" id="1441095"/>
    <lineage>
        <taxon>Bacteria</taxon>
        <taxon>Bacillati</taxon>
        <taxon>Bacillota</taxon>
        <taxon>Bacilli</taxon>
        <taxon>Bacillales</taxon>
        <taxon>Bacillaceae</taxon>
        <taxon>Bacillus</taxon>
    </lineage>
</organism>
<evidence type="ECO:0000313" key="6">
    <source>
        <dbReference type="EMBL" id="ALC83794.1"/>
    </source>
</evidence>